<dbReference type="RefSeq" id="WP_068498159.1">
    <property type="nucleotide sequence ID" value="NZ_LWQU01000104.1"/>
</dbReference>
<dbReference type="Proteomes" id="UP000078543">
    <property type="component" value="Unassembled WGS sequence"/>
</dbReference>
<dbReference type="AlphaFoldDB" id="A0A178MYH2"/>
<proteinExistence type="predicted"/>
<name>A0A178MYH2_9PROT</name>
<dbReference type="SUPFAM" id="SSF53756">
    <property type="entry name" value="UDP-Glycosyltransferase/glycogen phosphorylase"/>
    <property type="match status" value="1"/>
</dbReference>
<evidence type="ECO:0000313" key="2">
    <source>
        <dbReference type="Proteomes" id="UP000078543"/>
    </source>
</evidence>
<evidence type="ECO:0000313" key="1">
    <source>
        <dbReference type="EMBL" id="OAN55075.1"/>
    </source>
</evidence>
<organism evidence="1 2">
    <name type="scientific">Magnetospirillum moscoviense</name>
    <dbReference type="NCBI Taxonomy" id="1437059"/>
    <lineage>
        <taxon>Bacteria</taxon>
        <taxon>Pseudomonadati</taxon>
        <taxon>Pseudomonadota</taxon>
        <taxon>Alphaproteobacteria</taxon>
        <taxon>Rhodospirillales</taxon>
        <taxon>Rhodospirillaceae</taxon>
        <taxon>Magnetospirillum</taxon>
    </lineage>
</organism>
<protein>
    <recommendedName>
        <fullName evidence="3">Glycosyl transferase family 28 C-terminal domain-containing protein</fullName>
    </recommendedName>
</protein>
<accession>A0A178MYH2</accession>
<reference evidence="1 2" key="1">
    <citation type="submission" date="2016-04" db="EMBL/GenBank/DDBJ databases">
        <title>Draft genome sequence of freshwater magnetotactic bacteria Magnetospirillum marisnigri SP-1 and Magnetospirillum moscoviense BB-1.</title>
        <authorList>
            <person name="Koziaeva V."/>
            <person name="Dziuba M.V."/>
            <person name="Ivanov T.M."/>
            <person name="Kuznetsov B."/>
            <person name="Grouzdev D.S."/>
        </authorList>
    </citation>
    <scope>NUCLEOTIDE SEQUENCE [LARGE SCALE GENOMIC DNA]</scope>
    <source>
        <strain evidence="1 2">BB-1</strain>
    </source>
</reference>
<dbReference type="STRING" id="1437059.A6A05_00505"/>
<evidence type="ECO:0008006" key="3">
    <source>
        <dbReference type="Google" id="ProtNLM"/>
    </source>
</evidence>
<dbReference type="Gene3D" id="3.40.50.2000">
    <property type="entry name" value="Glycogen Phosphorylase B"/>
    <property type="match status" value="1"/>
</dbReference>
<sequence length="294" mass="31291">MDAKAVDSFANAAADLFCFVGIVPESGHLHAACYCRDTATPYVVIAADDHTFSPAYYFNSQELDSYRMAGFTGFLILAQATRVLAQSAQQARLAPAICSGMTRVVAPPAPPRAPAAAPKSHVLWMGRANPADRPERVIELARALPDVPFAMVLLPDIESYATRLRQCLPPNIRVTSEADMAALGQWIGQAALLVHTSAGGGVTLPLRMAWANAIPILSLVDGTGALPPETGAVTVAPVQAPEALRALLLRPDELDTQGRISATHLAATHDRTRQIECLAAELRSVVEECRGARP</sequence>
<gene>
    <name evidence="1" type="ORF">A6A05_00505</name>
</gene>
<dbReference type="EMBL" id="LWQU01000104">
    <property type="protein sequence ID" value="OAN55075.1"/>
    <property type="molecule type" value="Genomic_DNA"/>
</dbReference>
<comment type="caution">
    <text evidence="1">The sequence shown here is derived from an EMBL/GenBank/DDBJ whole genome shotgun (WGS) entry which is preliminary data.</text>
</comment>
<dbReference type="OrthoDB" id="8779556at2"/>
<keyword evidence="2" id="KW-1185">Reference proteome</keyword>